<feature type="region of interest" description="Disordered" evidence="1">
    <location>
        <begin position="1174"/>
        <end position="1196"/>
    </location>
</feature>
<feature type="compositionally biased region" description="Polar residues" evidence="1">
    <location>
        <begin position="1084"/>
        <end position="1094"/>
    </location>
</feature>
<feature type="compositionally biased region" description="Low complexity" evidence="1">
    <location>
        <begin position="237"/>
        <end position="250"/>
    </location>
</feature>
<feature type="region of interest" description="Disordered" evidence="1">
    <location>
        <begin position="580"/>
        <end position="611"/>
    </location>
</feature>
<feature type="compositionally biased region" description="Low complexity" evidence="1">
    <location>
        <begin position="337"/>
        <end position="348"/>
    </location>
</feature>
<keyword evidence="4" id="KW-1185">Reference proteome</keyword>
<reference evidence="4" key="1">
    <citation type="submission" date="2014-06" db="EMBL/GenBank/DDBJ databases">
        <authorList>
            <person name="Berkman P.J."/>
        </authorList>
    </citation>
    <scope>NUCLEOTIDE SEQUENCE [LARGE SCALE GENOMIC DNA]</scope>
</reference>
<sequence length="1196" mass="124583">MATSQLDTTRQDAQPSSPKRALASHDDAAAPSTSKPRFMSSSSFRRSSGSFTGGGDMLARFTSSSSSRSQPDAQDGAQPAQRRPSIGQRLSSRASRKSMDAATGANLAELSKPNGKFKSGIKWHSQQPVPEPFMEISDSTAAQRELASALDANAALASGSTAAAKAHAQGRGFGQPIFPRSSSISANTITTSPSASSSAKDNSQLPTVSQTISALGSSGIHPDMLGTARSSAMQTEPAPAIVAAPVSSKADTSSAAPLEAESDTRSGDGATPCMTPPTKSREASYSEQGTSDNHMLARAAQLVLEAARQQARVETRKKGKSAPASPKRSTFNLSPITTSTTTAATTETNQDDSAIQQTTEGVDSELSRTPSQRARSKSDAGGDSKVKRRKSFLRSMSSKARRERSGPSDTPGAAGSETPTPSTNSPTTGSATTSGTVTPGGRRRRYADTRDLDLLARELAAEAIAEQIPQPPFARASRSGSSSPHRIKTGAAGFNDPRRRSFPSILEDSPLQDDSLVPISSSTNSLKPMTPLHSSRSNGRARAAEGKGMAGIGSSGLAPATLSDPTKGLVPKEMFIGLGGSSYPSLPPPSSRANGSTIDGTDPFGIPLTQESSPFDATMAYANKTNVYHTPNQEAVSRSRSNASIASASPPTSNNKRRPVLTMTMNDPEAELQGLTKPPKESSSKRLTPFGSRASSRAPSPSPSFTNLKKVAAAQQPADELNPPARDGDEAAREIMPTVDSKAVTAGSTAADADVRPEEASAPVESRRNSMAPSERSIRTGLAPVKSSRMTRLSVIFRSNKSRDQVDTMPSLQAPSPLNNASLSASPEMSAYATPAGEMASLAMSPRSAAVSADSDADISPVAFRTLELPSTQDTPRSSKPSSANASRRSSMALDNVERTTAKKRPVRAFLRRLSSFSSKKKEGKEEKPNFPDAGTMPVVDMRKIKQLSEDRDVKAGGLDASMDSKATSGVEAVPATGAAQATPVDVEENAKMEKGLVPALQGLDLSNASPVPVNEEMAKNGFGTRCAHKLGVGGSAGKDIEAVDKNGVEPERTNDAEESAKEGDAMAASEDVWDRSRPGQIVRSDSQTPSSEDSFFLESRPSLASRPGSGALMKHGSESAISEELHTPDPSTAYLPATKTEDAMLEDATLSSTLSSRVSSVTGAAAKVVAAAAGEGKSPVMTALPNEPVPNGVSL</sequence>
<feature type="compositionally biased region" description="Low complexity" evidence="1">
    <location>
        <begin position="63"/>
        <end position="84"/>
    </location>
</feature>
<feature type="compositionally biased region" description="Low complexity" evidence="1">
    <location>
        <begin position="181"/>
        <end position="199"/>
    </location>
</feature>
<feature type="compositionally biased region" description="Basic and acidic residues" evidence="1">
    <location>
        <begin position="920"/>
        <end position="930"/>
    </location>
</feature>
<organism evidence="3 4">
    <name type="scientific">Sporisorium scitamineum</name>
    <dbReference type="NCBI Taxonomy" id="49012"/>
    <lineage>
        <taxon>Eukaryota</taxon>
        <taxon>Fungi</taxon>
        <taxon>Dikarya</taxon>
        <taxon>Basidiomycota</taxon>
        <taxon>Ustilaginomycotina</taxon>
        <taxon>Ustilaginomycetes</taxon>
        <taxon>Ustilaginales</taxon>
        <taxon>Ustilaginaceae</taxon>
        <taxon>Sporisorium</taxon>
    </lineage>
</organism>
<protein>
    <submittedName>
        <fullName evidence="3">Uncharacterized protein</fullName>
    </submittedName>
</protein>
<feature type="compositionally biased region" description="Polar residues" evidence="1">
    <location>
        <begin position="518"/>
        <end position="538"/>
    </location>
</feature>
<feature type="region of interest" description="Disordered" evidence="1">
    <location>
        <begin position="862"/>
        <end position="988"/>
    </location>
</feature>
<gene>
    <name evidence="3" type="primary">SSCI70030.1</name>
    <name evidence="2" type="ORF">SPSC_04640</name>
</gene>
<accession>A0A0F7SA42</accession>
<feature type="compositionally biased region" description="Polar residues" evidence="1">
    <location>
        <begin position="808"/>
        <end position="827"/>
    </location>
</feature>
<feature type="compositionally biased region" description="Polar residues" evidence="1">
    <location>
        <begin position="327"/>
        <end position="336"/>
    </location>
</feature>
<reference evidence="2" key="3">
    <citation type="submission" date="2014-06" db="EMBL/GenBank/DDBJ databases">
        <authorList>
            <person name="Ju J."/>
            <person name="Zhang J."/>
        </authorList>
    </citation>
    <scope>NUCLEOTIDE SEQUENCE</scope>
    <source>
        <strain evidence="2">SscI8</strain>
    </source>
</reference>
<dbReference type="STRING" id="49012.A0A0F7SA42"/>
<feature type="compositionally biased region" description="Polar residues" evidence="1">
    <location>
        <begin position="1"/>
        <end position="17"/>
    </location>
</feature>
<feature type="compositionally biased region" description="Basic and acidic residues" evidence="1">
    <location>
        <begin position="1039"/>
        <end position="1065"/>
    </location>
</feature>
<feature type="compositionally biased region" description="Low complexity" evidence="1">
    <location>
        <begin position="31"/>
        <end position="50"/>
    </location>
</feature>
<evidence type="ECO:0000313" key="3">
    <source>
        <dbReference type="EMBL" id="CDW99136.1"/>
    </source>
</evidence>
<feature type="compositionally biased region" description="Low complexity" evidence="1">
    <location>
        <begin position="878"/>
        <end position="893"/>
    </location>
</feature>
<dbReference type="AlphaFoldDB" id="A0A0F7SA42"/>
<feature type="region of interest" description="Disordered" evidence="1">
    <location>
        <begin position="1034"/>
        <end position="1140"/>
    </location>
</feature>
<proteinExistence type="predicted"/>
<feature type="compositionally biased region" description="Basic residues" evidence="1">
    <location>
        <begin position="902"/>
        <end position="911"/>
    </location>
</feature>
<feature type="region of interest" description="Disordered" evidence="1">
    <location>
        <begin position="1"/>
        <end position="126"/>
    </location>
</feature>
<feature type="region of interest" description="Disordered" evidence="1">
    <location>
        <begin position="463"/>
        <end position="568"/>
    </location>
</feature>
<feature type="compositionally biased region" description="Polar residues" evidence="1">
    <location>
        <begin position="200"/>
        <end position="216"/>
    </location>
</feature>
<dbReference type="EMBL" id="CCFA01004188">
    <property type="protein sequence ID" value="CDW99136.1"/>
    <property type="molecule type" value="Genomic_DNA"/>
</dbReference>
<evidence type="ECO:0000256" key="1">
    <source>
        <dbReference type="SAM" id="MobiDB-lite"/>
    </source>
</evidence>
<dbReference type="Proteomes" id="UP000242770">
    <property type="component" value="Unassembled WGS sequence"/>
</dbReference>
<feature type="compositionally biased region" description="Low complexity" evidence="1">
    <location>
        <begin position="415"/>
        <end position="440"/>
    </location>
</feature>
<feature type="compositionally biased region" description="Basic and acidic residues" evidence="1">
    <location>
        <begin position="376"/>
        <end position="385"/>
    </location>
</feature>
<dbReference type="OrthoDB" id="2554418at2759"/>
<reference evidence="3" key="2">
    <citation type="submission" date="2014-06" db="EMBL/GenBank/DDBJ databases">
        <authorList>
            <person name="Berkman J.Paul."/>
        </authorList>
    </citation>
    <scope>NUCLEOTIDE SEQUENCE [LARGE SCALE GENOMIC DNA]</scope>
</reference>
<name>A0A0F7SA42_9BASI</name>
<evidence type="ECO:0000313" key="4">
    <source>
        <dbReference type="Proteomes" id="UP000242770"/>
    </source>
</evidence>
<feature type="compositionally biased region" description="Low complexity" evidence="1">
    <location>
        <begin position="638"/>
        <end position="654"/>
    </location>
</feature>
<feature type="compositionally biased region" description="Basic and acidic residues" evidence="1">
    <location>
        <begin position="941"/>
        <end position="955"/>
    </location>
</feature>
<feature type="region of interest" description="Disordered" evidence="1">
    <location>
        <begin position="167"/>
        <end position="449"/>
    </location>
</feature>
<dbReference type="EMBL" id="LK056681">
    <property type="protein sequence ID" value="CDU24807.1"/>
    <property type="molecule type" value="Genomic_DNA"/>
</dbReference>
<feature type="region of interest" description="Disordered" evidence="1">
    <location>
        <begin position="630"/>
        <end position="829"/>
    </location>
</feature>
<feature type="compositionally biased region" description="Polar residues" evidence="1">
    <location>
        <begin position="351"/>
        <end position="373"/>
    </location>
</feature>
<evidence type="ECO:0000313" key="2">
    <source>
        <dbReference type="EMBL" id="CDU24807.1"/>
    </source>
</evidence>